<evidence type="ECO:0000256" key="3">
    <source>
        <dbReference type="PROSITE-ProRule" id="PRU00289"/>
    </source>
</evidence>
<evidence type="ECO:0000256" key="5">
    <source>
        <dbReference type="SAM" id="Phobius"/>
    </source>
</evidence>
<feature type="domain" description="FtsK" evidence="6">
    <location>
        <begin position="825"/>
        <end position="1016"/>
    </location>
</feature>
<dbReference type="InterPro" id="IPR050206">
    <property type="entry name" value="FtsK/SpoIIIE/SftA"/>
</dbReference>
<dbReference type="GO" id="GO:0003677">
    <property type="term" value="F:DNA binding"/>
    <property type="evidence" value="ECO:0007669"/>
    <property type="project" value="InterPro"/>
</dbReference>
<feature type="binding site" evidence="3">
    <location>
        <begin position="843"/>
        <end position="850"/>
    </location>
    <ligand>
        <name>ATP</name>
        <dbReference type="ChEBI" id="CHEBI:30616"/>
    </ligand>
</feature>
<feature type="transmembrane region" description="Helical" evidence="5">
    <location>
        <begin position="68"/>
        <end position="86"/>
    </location>
</feature>
<dbReference type="PANTHER" id="PTHR22683:SF1">
    <property type="entry name" value="TYPE VII SECRETION SYSTEM PROTEIN ESSC"/>
    <property type="match status" value="1"/>
</dbReference>
<proteinExistence type="predicted"/>
<dbReference type="EMBL" id="MF600313">
    <property type="protein sequence ID" value="AVN58360.1"/>
    <property type="molecule type" value="Genomic_DNA"/>
</dbReference>
<keyword evidence="7" id="KW-0614">Plasmid</keyword>
<feature type="transmembrane region" description="Helical" evidence="5">
    <location>
        <begin position="37"/>
        <end position="56"/>
    </location>
</feature>
<dbReference type="InterPro" id="IPR002543">
    <property type="entry name" value="FtsK_dom"/>
</dbReference>
<evidence type="ECO:0000256" key="4">
    <source>
        <dbReference type="SAM" id="MobiDB-lite"/>
    </source>
</evidence>
<keyword evidence="1 3" id="KW-0547">Nucleotide-binding</keyword>
<feature type="compositionally biased region" description="Basic and acidic residues" evidence="4">
    <location>
        <begin position="12"/>
        <end position="21"/>
    </location>
</feature>
<keyword evidence="5" id="KW-1133">Transmembrane helix</keyword>
<reference evidence="7" key="1">
    <citation type="journal article" date="2018" name="Front. Microbiol.">
        <title>Beyond the Limits: tRNA Array Units in Mycobacterium Genomes.</title>
        <authorList>
            <person name="Morgado S.M."/>
            <person name="Vicente A.C."/>
        </authorList>
    </citation>
    <scope>NUCLEOTIDE SEQUENCE</scope>
    <source>
        <strain evidence="7">CBMA 213</strain>
        <plasmid evidence="7">pCBMA213_1</plasmid>
    </source>
</reference>
<feature type="binding site" evidence="3">
    <location>
        <begin position="488"/>
        <end position="495"/>
    </location>
    <ligand>
        <name>ATP</name>
        <dbReference type="ChEBI" id="CHEBI:30616"/>
    </ligand>
</feature>
<accession>A0A343VR36</accession>
<dbReference type="Pfam" id="PF01580">
    <property type="entry name" value="FtsK_SpoIIIE"/>
    <property type="match status" value="2"/>
</dbReference>
<dbReference type="SUPFAM" id="SSF52540">
    <property type="entry name" value="P-loop containing nucleoside triphosphate hydrolases"/>
    <property type="match status" value="3"/>
</dbReference>
<evidence type="ECO:0000256" key="1">
    <source>
        <dbReference type="ARBA" id="ARBA00022741"/>
    </source>
</evidence>
<protein>
    <submittedName>
        <fullName evidence="7">ESX secretion system protein EccC</fullName>
    </submittedName>
</protein>
<keyword evidence="2 3" id="KW-0067">ATP-binding</keyword>
<dbReference type="RefSeq" id="WP_155921830.1">
    <property type="nucleotide sequence ID" value="NZ_MF600313.1"/>
</dbReference>
<geneLocation type="plasmid" evidence="7">
    <name>pCBMA213_1</name>
</geneLocation>
<evidence type="ECO:0000259" key="6">
    <source>
        <dbReference type="PROSITE" id="PS50901"/>
    </source>
</evidence>
<dbReference type="InterPro" id="IPR027417">
    <property type="entry name" value="P-loop_NTPase"/>
</dbReference>
<feature type="region of interest" description="Disordered" evidence="4">
    <location>
        <begin position="9"/>
        <end position="29"/>
    </location>
</feature>
<keyword evidence="5" id="KW-0812">Transmembrane</keyword>
<name>A0A343VR36_9MYCO</name>
<dbReference type="Gene3D" id="3.40.50.300">
    <property type="entry name" value="P-loop containing nucleotide triphosphate hydrolases"/>
    <property type="match status" value="3"/>
</dbReference>
<keyword evidence="5" id="KW-0472">Membrane</keyword>
<dbReference type="GO" id="GO:0005524">
    <property type="term" value="F:ATP binding"/>
    <property type="evidence" value="ECO:0007669"/>
    <property type="project" value="UniProtKB-UniRule"/>
</dbReference>
<organism evidence="7">
    <name type="scientific">Mycolicibacterium sp. CBMA 213</name>
    <dbReference type="NCBI Taxonomy" id="1968788"/>
    <lineage>
        <taxon>Bacteria</taxon>
        <taxon>Bacillati</taxon>
        <taxon>Actinomycetota</taxon>
        <taxon>Actinomycetes</taxon>
        <taxon>Mycobacteriales</taxon>
        <taxon>Mycobacteriaceae</taxon>
        <taxon>Mycolicibacterium</taxon>
    </lineage>
</organism>
<sequence>MAVTTIQLAPAKRPELSDEKVTVPPPLPLPDEGKSPIMMKIMPFIMMGMMVGFVILMVSTGQRMMSPYMLMAPMGMFLAAFAYMGVGGHGGGPMGDLDKQRADYFLQLREGRRLSHHIGGRIHALHALIYPHPLTLESRCGRPGAWTVKRPTSVPTGSKDDVLEVTRPWLTARFGVGLTQVFPKIEEPQTEIPERLEPVTTGAFRRFLRTQKFITNCPLGISFAEERTYAFRGDPENILGVGRALICSLAHNHSPNELGIGIITDSTSIDRCDWMKWLPHTQNRARTDTAGTARYAWPTLAAFLADDTITAADDKRPHLVIFIDTPTQNVALPQQWSGQKVTFVVLNAASETITAHASSQRFHVSARQEFSVVSKQRFARTDSITVTRARLIAQKMARYRPEGWDSNDISAEQTTAAPKSYFDIHGIGNLDEFDPRPVWKANSMDSQFEVPLGFVLDERTKEVTPEIFSMDFTEASQGGTGPHGCVQGQTGAGKSFLLTGLVLSLCTKYGPDKLNLILMDFKGGRTFPGFQKLPHVIASISNLDNAADMVGRIAAVLEGLIKKREDFFDEVDCKDIVEYRKMRARRPDLYPSLPEVFVIMDEFKEYMEQRSEQLETYKRIGRVGRAWGIHVILCSQDIDEALLKGLESHLTFGISLRASTAGRSRFVIKSDEAVNLEMGKGDAIAYRSKVKVHGQPERVRFRGFDVEQRYVAAGRGARRIDPAGAGRQSGPRMGRFCLSNTFSTQPDDPALVAASPADLNLEDFPKMKDALIARLAEFDDIKALALWQPPLHGPISFADAAIEPASSPLLSFQIGITDAPFEHERKPYVIHPEDAGAHIRILGQGGAGRSTVVQTIVASALQAYLPQYCSFYLIDYAGAKLREIEHLPNVGGYAGKIDTDSIDRFIGEFFRILAIREQEFHRRRVTNLQAYFEDRQREPSADDPYGHMFLVIDGFPRYLADNEQQKEALIQLLDSGGRFGLHMIVTALANNEIPMKMHRYFGTTVHLAVQDVNESFVLRGLKQLVAAIPKDQPGRCVDLERELESRIFVPQLEAIAPTGERKGMPIYDYRADYRTGLTHFVSEMQRRWPEDQRAVQIMPAPAKIDFEVIWDLHKSYASALAAATPPAPGRRTAMDKHIPLGVSTKDLTLVTIPDHTSPHLLAVGDPQTGKTGLLRSIIKGIVRQFGPDEARIVIIEAKYDLLAEKQELDRRGYLEAYADKNSLPAALDKIKALIEPRFPGDSNALTAQAIRNRTWYTGPEVFVLIDNAPAFTASTGGFSMGGGPLDGLIELMTRSDLGLHVYVTGPAAKFTSMRQSNKLYCALEGANSPTLLLAGPTSDGVIWPSSGIKFARYREGQAMLYDALNAEQDVIQIGLTEPLDL</sequence>
<dbReference type="PANTHER" id="PTHR22683">
    <property type="entry name" value="SPORULATION PROTEIN RELATED"/>
    <property type="match status" value="1"/>
</dbReference>
<evidence type="ECO:0000313" key="7">
    <source>
        <dbReference type="EMBL" id="AVN58360.1"/>
    </source>
</evidence>
<feature type="domain" description="FtsK" evidence="6">
    <location>
        <begin position="463"/>
        <end position="665"/>
    </location>
</feature>
<gene>
    <name evidence="7" type="primary">eccC_1</name>
    <name evidence="7" type="ORF">B5P44_p00065</name>
</gene>
<dbReference type="PROSITE" id="PS50901">
    <property type="entry name" value="FTSK"/>
    <property type="match status" value="2"/>
</dbReference>
<evidence type="ECO:0000256" key="2">
    <source>
        <dbReference type="ARBA" id="ARBA00022840"/>
    </source>
</evidence>